<dbReference type="Gene3D" id="1.10.10.1620">
    <property type="match status" value="1"/>
</dbReference>
<dbReference type="SUPFAM" id="SSF54373">
    <property type="entry name" value="FAD-linked reductases, C-terminal domain"/>
    <property type="match status" value="1"/>
</dbReference>
<dbReference type="InterPro" id="IPR002937">
    <property type="entry name" value="Amino_oxidase"/>
</dbReference>
<gene>
    <name evidence="2" type="ORF">BO97DRAFT_57014</name>
</gene>
<dbReference type="InterPro" id="IPR036188">
    <property type="entry name" value="FAD/NAD-bd_sf"/>
</dbReference>
<dbReference type="SUPFAM" id="SSF51905">
    <property type="entry name" value="FAD/NAD(P)-binding domain"/>
    <property type="match status" value="1"/>
</dbReference>
<evidence type="ECO:0000313" key="3">
    <source>
        <dbReference type="Proteomes" id="UP000248961"/>
    </source>
</evidence>
<dbReference type="RefSeq" id="XP_025551589.1">
    <property type="nucleotide sequence ID" value="XM_025700914.1"/>
</dbReference>
<dbReference type="OrthoDB" id="7777654at2759"/>
<evidence type="ECO:0000259" key="1">
    <source>
        <dbReference type="Pfam" id="PF01593"/>
    </source>
</evidence>
<protein>
    <recommendedName>
        <fullName evidence="1">Amine oxidase domain-containing protein</fullName>
    </recommendedName>
</protein>
<dbReference type="AlphaFoldDB" id="A0A395HYC1"/>
<sequence>MHGQNCPHMFNSIAQISTRNDSDRTTGDPFRFSISNGGMVPDEEGAGAIMGRCFQDLTRRLVEDFDAGFAELVKLDYFTTRGYLQTEIGYDFYSIWYLETVFSASGLYDQSLSEAVLDWLDFEYPNLAGTQTPWYRVQGGTGQVVRQITRRLSRQPSRSKRVAKMVYQPGANPSYPVSVQVEGEEEGRMREYTAVFNTSSLPCLRRMEMQGEILSAGQKAAIQSVHYDGATKMAVRFKFAWWSRYCQIQGGQALTDLPIRTCVYPSDPDSRVLLCSYTWAQDAQAMGSLLSSSPSSSSSSPDQLRRLVVHNLAVLHQGYLDPLTNGTPYGYERMQAIIDNAYDSHHAYDWARDPHTAGAFAYFGPGQFRHLYPELVKPAADGHVYLIGEACSAHHAWIAGSLDSAYRGLCQLLTKLARQGRLPPDTLHRLQRSWGELEEVAPDVLQWEAFLGELALQSRSPGQ</sequence>
<dbReference type="Gene3D" id="3.90.660.10">
    <property type="match status" value="1"/>
</dbReference>
<name>A0A395HYC1_ASPHC</name>
<dbReference type="EMBL" id="KZ824283">
    <property type="protein sequence ID" value="RAL12435.1"/>
    <property type="molecule type" value="Genomic_DNA"/>
</dbReference>
<dbReference type="Pfam" id="PF01593">
    <property type="entry name" value="Amino_oxidase"/>
    <property type="match status" value="1"/>
</dbReference>
<dbReference type="PANTHER" id="PTHR10742:SF410">
    <property type="entry name" value="LYSINE-SPECIFIC HISTONE DEMETHYLASE 2"/>
    <property type="match status" value="1"/>
</dbReference>
<keyword evidence="3" id="KW-1185">Reference proteome</keyword>
<dbReference type="Proteomes" id="UP000248961">
    <property type="component" value="Unassembled WGS sequence"/>
</dbReference>
<accession>A0A395HYC1</accession>
<dbReference type="GeneID" id="37205203"/>
<dbReference type="VEuPathDB" id="FungiDB:BO97DRAFT_57014"/>
<dbReference type="GO" id="GO:0016491">
    <property type="term" value="F:oxidoreductase activity"/>
    <property type="evidence" value="ECO:0007669"/>
    <property type="project" value="InterPro"/>
</dbReference>
<dbReference type="STRING" id="1450537.A0A395HYC1"/>
<evidence type="ECO:0000313" key="2">
    <source>
        <dbReference type="EMBL" id="RAL12435.1"/>
    </source>
</evidence>
<feature type="domain" description="Amine oxidase" evidence="1">
    <location>
        <begin position="97"/>
        <end position="407"/>
    </location>
</feature>
<dbReference type="PANTHER" id="PTHR10742">
    <property type="entry name" value="FLAVIN MONOAMINE OXIDASE"/>
    <property type="match status" value="1"/>
</dbReference>
<dbReference type="InterPro" id="IPR050281">
    <property type="entry name" value="Flavin_monoamine_oxidase"/>
</dbReference>
<proteinExistence type="predicted"/>
<reference evidence="2 3" key="1">
    <citation type="submission" date="2018-02" db="EMBL/GenBank/DDBJ databases">
        <title>The genomes of Aspergillus section Nigri reveals drivers in fungal speciation.</title>
        <authorList>
            <consortium name="DOE Joint Genome Institute"/>
            <person name="Vesth T.C."/>
            <person name="Nybo J."/>
            <person name="Theobald S."/>
            <person name="Brandl J."/>
            <person name="Frisvad J.C."/>
            <person name="Nielsen K.F."/>
            <person name="Lyhne E.K."/>
            <person name="Kogle M.E."/>
            <person name="Kuo A."/>
            <person name="Riley R."/>
            <person name="Clum A."/>
            <person name="Nolan M."/>
            <person name="Lipzen A."/>
            <person name="Salamov A."/>
            <person name="Henrissat B."/>
            <person name="Wiebenga A."/>
            <person name="De vries R.P."/>
            <person name="Grigoriev I.V."/>
            <person name="Mortensen U.H."/>
            <person name="Andersen M.R."/>
            <person name="Baker S.E."/>
        </authorList>
    </citation>
    <scope>NUCLEOTIDE SEQUENCE [LARGE SCALE GENOMIC DNA]</scope>
    <source>
        <strain evidence="2 3">CBS 101889</strain>
    </source>
</reference>
<organism evidence="2 3">
    <name type="scientific">Aspergillus homomorphus (strain CBS 101889)</name>
    <dbReference type="NCBI Taxonomy" id="1450537"/>
    <lineage>
        <taxon>Eukaryota</taxon>
        <taxon>Fungi</taxon>
        <taxon>Dikarya</taxon>
        <taxon>Ascomycota</taxon>
        <taxon>Pezizomycotina</taxon>
        <taxon>Eurotiomycetes</taxon>
        <taxon>Eurotiomycetidae</taxon>
        <taxon>Eurotiales</taxon>
        <taxon>Aspergillaceae</taxon>
        <taxon>Aspergillus</taxon>
        <taxon>Aspergillus subgen. Circumdati</taxon>
    </lineage>
</organism>